<gene>
    <name evidence="2" type="ordered locus">FRAAL6495</name>
</gene>
<organism evidence="2 3">
    <name type="scientific">Frankia alni (strain DSM 45986 / CECT 9034 / ACN14a)</name>
    <dbReference type="NCBI Taxonomy" id="326424"/>
    <lineage>
        <taxon>Bacteria</taxon>
        <taxon>Bacillati</taxon>
        <taxon>Actinomycetota</taxon>
        <taxon>Actinomycetes</taxon>
        <taxon>Frankiales</taxon>
        <taxon>Frankiaceae</taxon>
        <taxon>Frankia</taxon>
    </lineage>
</organism>
<accession>Q0RBR6</accession>
<feature type="compositionally biased region" description="Basic and acidic residues" evidence="1">
    <location>
        <begin position="24"/>
        <end position="35"/>
    </location>
</feature>
<evidence type="ECO:0000256" key="1">
    <source>
        <dbReference type="SAM" id="MobiDB-lite"/>
    </source>
</evidence>
<reference evidence="2 3" key="1">
    <citation type="journal article" date="2007" name="Genome Res.">
        <title>Genome characteristics of facultatively symbiotic Frankia sp. strains reflect host range and host plant biogeography.</title>
        <authorList>
            <person name="Normand P."/>
            <person name="Lapierre P."/>
            <person name="Tisa L.S."/>
            <person name="Gogarten J.P."/>
            <person name="Alloisio N."/>
            <person name="Bagnarol E."/>
            <person name="Bassi C.A."/>
            <person name="Berry A.M."/>
            <person name="Bickhart D.M."/>
            <person name="Choisne N."/>
            <person name="Couloux A."/>
            <person name="Cournoyer B."/>
            <person name="Cruveiller S."/>
            <person name="Daubin V."/>
            <person name="Demange N."/>
            <person name="Francino M.P."/>
            <person name="Goltsman E."/>
            <person name="Huang Y."/>
            <person name="Kopp O.R."/>
            <person name="Labarre L."/>
            <person name="Lapidus A."/>
            <person name="Lavire C."/>
            <person name="Marechal J."/>
            <person name="Martinez M."/>
            <person name="Mastronunzio J.E."/>
            <person name="Mullin B.C."/>
            <person name="Niemann J."/>
            <person name="Pujic P."/>
            <person name="Rawnsley T."/>
            <person name="Rouy Z."/>
            <person name="Schenowitz C."/>
            <person name="Sellstedt A."/>
            <person name="Tavares F."/>
            <person name="Tomkins J.P."/>
            <person name="Vallenet D."/>
            <person name="Valverde C."/>
            <person name="Wall L.G."/>
            <person name="Wang Y."/>
            <person name="Medigue C."/>
            <person name="Benson D.R."/>
        </authorList>
    </citation>
    <scope>NUCLEOTIDE SEQUENCE [LARGE SCALE GENOMIC DNA]</scope>
    <source>
        <strain evidence="3">DSM 45986 / CECT 9034 / ACN14a</strain>
    </source>
</reference>
<evidence type="ECO:0000313" key="2">
    <source>
        <dbReference type="EMBL" id="CAJ65118.1"/>
    </source>
</evidence>
<feature type="region of interest" description="Disordered" evidence="1">
    <location>
        <begin position="1"/>
        <end position="77"/>
    </location>
</feature>
<dbReference type="HOGENOM" id="CLU_2342660_0_0_11"/>
<feature type="compositionally biased region" description="Low complexity" evidence="1">
    <location>
        <begin position="59"/>
        <end position="72"/>
    </location>
</feature>
<protein>
    <submittedName>
        <fullName evidence="2">Uncharacterized protein</fullName>
    </submittedName>
</protein>
<dbReference type="Proteomes" id="UP000000657">
    <property type="component" value="Chromosome"/>
</dbReference>
<dbReference type="KEGG" id="fal:FRAAL6495"/>
<keyword evidence="3" id="KW-1185">Reference proteome</keyword>
<dbReference type="STRING" id="326424.FRAAL6495"/>
<dbReference type="EMBL" id="CT573213">
    <property type="protein sequence ID" value="CAJ65118.1"/>
    <property type="molecule type" value="Genomic_DNA"/>
</dbReference>
<dbReference type="AlphaFoldDB" id="Q0RBR6"/>
<name>Q0RBR6_FRAAA</name>
<proteinExistence type="predicted"/>
<sequence length="97" mass="10162">MHHRNADRPPTGPWVTTPQPHARRVLDDAPGRPELHPPGTAATAGHWHLGASRPHSTGAASPRPRPARAAAADGTDLASETIRGLCPGWRTSAGHAV</sequence>
<evidence type="ECO:0000313" key="3">
    <source>
        <dbReference type="Proteomes" id="UP000000657"/>
    </source>
</evidence>